<dbReference type="EMBL" id="MRZV01000816">
    <property type="protein sequence ID" value="PIK43885.1"/>
    <property type="molecule type" value="Genomic_DNA"/>
</dbReference>
<dbReference type="OrthoDB" id="10023060at2759"/>
<dbReference type="InterPro" id="IPR013766">
    <property type="entry name" value="Thioredoxin_domain"/>
</dbReference>
<sequence>MHQPHCFGNSNQSFVSWEDEESNDNILQHLTSHHDGDPFINQTDLMSQDGDDKNVVSEVSDSSELRIGTLLRLTDDSWQRVIEQSHLHPTSTPMPYSGGEAPWDESSPTTTLVAFIQSTCRSCENNMPLFEVLSANLEKLGTGEFYVLNCSSDKASCENQNVRGFPTLIAYRNFGRQRTERCRSESLTKQYLRMDYHGILTEKLVMEWYLQISTPTVQYATKDGIGMLRRINDVSLHATLYPLSLAGKYLPTISGPNSWYPFECFQLACDRLYGKAACYGEISENLKSRDATIAQREQDMVVTQIEMHRRDNVSALVFSLGKALITTLQNEDNIQLNFILLQVCLPSFCFDFMKFFGFLVTVTAATSHWYELKSGQRCEDNHPACTDVIVSFVTDHSRLPVTHITAAAFHTHGSLGFGKEASSSIFAAGLPVLLTLATSEQLSEKATFYLDLQDIAYKFYNQVVFASLNVDEFPQWAARFVPHGYSRHVVENDKLITEDMIPDLFIYPRLCIVTAENHQRAAFLPNYVKFSLGSRAEGRTINKSNIEQFVSDFMTSPDDKWVQTELF</sequence>
<name>A0A2G8K7E5_STIJA</name>
<protein>
    <recommendedName>
        <fullName evidence="1">Thioredoxin domain-containing protein</fullName>
    </recommendedName>
</protein>
<reference evidence="2 3" key="1">
    <citation type="journal article" date="2017" name="PLoS Biol.">
        <title>The sea cucumber genome provides insights into morphological evolution and visceral regeneration.</title>
        <authorList>
            <person name="Zhang X."/>
            <person name="Sun L."/>
            <person name="Yuan J."/>
            <person name="Sun Y."/>
            <person name="Gao Y."/>
            <person name="Zhang L."/>
            <person name="Li S."/>
            <person name="Dai H."/>
            <person name="Hamel J.F."/>
            <person name="Liu C."/>
            <person name="Yu Y."/>
            <person name="Liu S."/>
            <person name="Lin W."/>
            <person name="Guo K."/>
            <person name="Jin S."/>
            <person name="Xu P."/>
            <person name="Storey K.B."/>
            <person name="Huan P."/>
            <person name="Zhang T."/>
            <person name="Zhou Y."/>
            <person name="Zhang J."/>
            <person name="Lin C."/>
            <person name="Li X."/>
            <person name="Xing L."/>
            <person name="Huo D."/>
            <person name="Sun M."/>
            <person name="Wang L."/>
            <person name="Mercier A."/>
            <person name="Li F."/>
            <person name="Yang H."/>
            <person name="Xiang J."/>
        </authorList>
    </citation>
    <scope>NUCLEOTIDE SEQUENCE [LARGE SCALE GENOMIC DNA]</scope>
    <source>
        <strain evidence="2">Shaxun</strain>
        <tissue evidence="2">Muscle</tissue>
    </source>
</reference>
<dbReference type="Pfam" id="PF00085">
    <property type="entry name" value="Thioredoxin"/>
    <property type="match status" value="1"/>
</dbReference>
<dbReference type="SUPFAM" id="SSF52833">
    <property type="entry name" value="Thioredoxin-like"/>
    <property type="match status" value="1"/>
</dbReference>
<dbReference type="AlphaFoldDB" id="A0A2G8K7E5"/>
<comment type="caution">
    <text evidence="2">The sequence shown here is derived from an EMBL/GenBank/DDBJ whole genome shotgun (WGS) entry which is preliminary data.</text>
</comment>
<evidence type="ECO:0000313" key="2">
    <source>
        <dbReference type="EMBL" id="PIK43885.1"/>
    </source>
</evidence>
<organism evidence="2 3">
    <name type="scientific">Stichopus japonicus</name>
    <name type="common">Sea cucumber</name>
    <dbReference type="NCBI Taxonomy" id="307972"/>
    <lineage>
        <taxon>Eukaryota</taxon>
        <taxon>Metazoa</taxon>
        <taxon>Echinodermata</taxon>
        <taxon>Eleutherozoa</taxon>
        <taxon>Echinozoa</taxon>
        <taxon>Holothuroidea</taxon>
        <taxon>Aspidochirotacea</taxon>
        <taxon>Aspidochirotida</taxon>
        <taxon>Stichopodidae</taxon>
        <taxon>Apostichopus</taxon>
    </lineage>
</organism>
<evidence type="ECO:0000259" key="1">
    <source>
        <dbReference type="Pfam" id="PF00085"/>
    </source>
</evidence>
<dbReference type="Proteomes" id="UP000230750">
    <property type="component" value="Unassembled WGS sequence"/>
</dbReference>
<evidence type="ECO:0000313" key="3">
    <source>
        <dbReference type="Proteomes" id="UP000230750"/>
    </source>
</evidence>
<feature type="domain" description="Thioredoxin" evidence="1">
    <location>
        <begin position="109"/>
        <end position="175"/>
    </location>
</feature>
<proteinExistence type="predicted"/>
<gene>
    <name evidence="2" type="ORF">BSL78_19254</name>
</gene>
<dbReference type="Gene3D" id="3.40.30.10">
    <property type="entry name" value="Glutaredoxin"/>
    <property type="match status" value="2"/>
</dbReference>
<accession>A0A2G8K7E5</accession>
<dbReference type="InterPro" id="IPR036249">
    <property type="entry name" value="Thioredoxin-like_sf"/>
</dbReference>
<keyword evidence="3" id="KW-1185">Reference proteome</keyword>